<dbReference type="Gene3D" id="3.30.200.20">
    <property type="entry name" value="Phosphorylase Kinase, domain 1"/>
    <property type="match status" value="2"/>
</dbReference>
<feature type="transmembrane region" description="Helical" evidence="3">
    <location>
        <begin position="96"/>
        <end position="119"/>
    </location>
</feature>
<keyword evidence="1" id="KW-0732">Signal</keyword>
<keyword evidence="3" id="KW-1133">Transmembrane helix</keyword>
<evidence type="ECO:0000259" key="5">
    <source>
        <dbReference type="Pfam" id="PF07714"/>
    </source>
</evidence>
<dbReference type="InterPro" id="IPR001245">
    <property type="entry name" value="Ser-Thr/Tyr_kinase_cat_dom"/>
</dbReference>
<keyword evidence="3" id="KW-0472">Membrane</keyword>
<dbReference type="InterPro" id="IPR000858">
    <property type="entry name" value="S_locus_glycoprot_dom"/>
</dbReference>
<protein>
    <recommendedName>
        <fullName evidence="7">G-type lectin S-receptor-like serine/threonine-protein kinase</fullName>
    </recommendedName>
</protein>
<organism evidence="6">
    <name type="scientific">Vitis vinifera</name>
    <name type="common">Grape</name>
    <dbReference type="NCBI Taxonomy" id="29760"/>
    <lineage>
        <taxon>Eukaryota</taxon>
        <taxon>Viridiplantae</taxon>
        <taxon>Streptophyta</taxon>
        <taxon>Embryophyta</taxon>
        <taxon>Tracheophyta</taxon>
        <taxon>Spermatophyta</taxon>
        <taxon>Magnoliopsida</taxon>
        <taxon>eudicotyledons</taxon>
        <taxon>Gunneridae</taxon>
        <taxon>Pentapetalae</taxon>
        <taxon>rosids</taxon>
        <taxon>Vitales</taxon>
        <taxon>Vitaceae</taxon>
        <taxon>Viteae</taxon>
        <taxon>Vitis</taxon>
    </lineage>
</organism>
<evidence type="ECO:0008006" key="7">
    <source>
        <dbReference type="Google" id="ProtNLM"/>
    </source>
</evidence>
<keyword evidence="2" id="KW-1015">Disulfide bond</keyword>
<dbReference type="PANTHER" id="PTHR32444">
    <property type="entry name" value="BULB-TYPE LECTIN DOMAIN-CONTAINING PROTEIN"/>
    <property type="match status" value="1"/>
</dbReference>
<evidence type="ECO:0000313" key="6">
    <source>
        <dbReference type="EMBL" id="CAN82543.1"/>
    </source>
</evidence>
<dbReference type="GO" id="GO:0048544">
    <property type="term" value="P:recognition of pollen"/>
    <property type="evidence" value="ECO:0007669"/>
    <property type="project" value="InterPro"/>
</dbReference>
<sequence length="230" mass="26562">MRLLSKTSKKRDIVYPLLHDLCDDYGRCGDNRICRINDRLICECLEGFVPKSQEEWEFQNWTSGCIKRTHLDCQKGEGFMELEELMNGSSEIKKRLVVVVVSSTASGVFMLSLVLWFMVRKRKKRSSETENEDLEQQLFDLATTSSATNNFSDSNLIGNGGFETNLQGQGFQEFKNEVILIVKLQHHNFVRLLGYCVEEERMLIYQYMPNKSLDCFIFGLKLLAQKRGTT</sequence>
<evidence type="ECO:0000256" key="1">
    <source>
        <dbReference type="ARBA" id="ARBA00022729"/>
    </source>
</evidence>
<dbReference type="SUPFAM" id="SSF56112">
    <property type="entry name" value="Protein kinase-like (PK-like)"/>
    <property type="match status" value="1"/>
</dbReference>
<name>A5AS98_VITVI</name>
<dbReference type="PANTHER" id="PTHR32444:SF118">
    <property type="entry name" value="OS09G0551150 PROTEIN"/>
    <property type="match status" value="1"/>
</dbReference>
<keyword evidence="3" id="KW-0812">Transmembrane</keyword>
<dbReference type="AlphaFoldDB" id="A5AS98"/>
<dbReference type="GO" id="GO:0004672">
    <property type="term" value="F:protein kinase activity"/>
    <property type="evidence" value="ECO:0007669"/>
    <property type="project" value="InterPro"/>
</dbReference>
<dbReference type="Pfam" id="PF00954">
    <property type="entry name" value="S_locus_glycop"/>
    <property type="match status" value="1"/>
</dbReference>
<dbReference type="EMBL" id="AM433662">
    <property type="protein sequence ID" value="CAN82543.1"/>
    <property type="molecule type" value="Genomic_DNA"/>
</dbReference>
<accession>A5AS98</accession>
<dbReference type="InterPro" id="IPR011009">
    <property type="entry name" value="Kinase-like_dom_sf"/>
</dbReference>
<feature type="domain" description="S-locus glycoprotein" evidence="4">
    <location>
        <begin position="16"/>
        <end position="52"/>
    </location>
</feature>
<proteinExistence type="predicted"/>
<evidence type="ECO:0000256" key="2">
    <source>
        <dbReference type="ARBA" id="ARBA00023157"/>
    </source>
</evidence>
<gene>
    <name evidence="6" type="ORF">VITISV_019213</name>
</gene>
<evidence type="ECO:0000256" key="3">
    <source>
        <dbReference type="SAM" id="Phobius"/>
    </source>
</evidence>
<feature type="domain" description="Serine-threonine/tyrosine-protein kinase catalytic" evidence="5">
    <location>
        <begin position="169"/>
        <end position="217"/>
    </location>
</feature>
<reference evidence="6" key="1">
    <citation type="journal article" date="2007" name="PLoS ONE">
        <title>The first genome sequence of an elite grapevine cultivar (Pinot noir Vitis vinifera L.): coping with a highly heterozygous genome.</title>
        <authorList>
            <person name="Velasco R."/>
            <person name="Zharkikh A."/>
            <person name="Troggio M."/>
            <person name="Cartwright D.A."/>
            <person name="Cestaro A."/>
            <person name="Pruss D."/>
            <person name="Pindo M."/>
            <person name="FitzGerald L.M."/>
            <person name="Vezzulli S."/>
            <person name="Reid J."/>
            <person name="Malacarne G."/>
            <person name="Iliev D."/>
            <person name="Coppola G."/>
            <person name="Wardell B."/>
            <person name="Micheletti D."/>
            <person name="Macalma T."/>
            <person name="Facci M."/>
            <person name="Mitchell J.T."/>
            <person name="Perazzolli M."/>
            <person name="Eldredge G."/>
            <person name="Gatto P."/>
            <person name="Oyzerski R."/>
            <person name="Moretto M."/>
            <person name="Gutin N."/>
            <person name="Stefanini M."/>
            <person name="Chen Y."/>
            <person name="Segala C."/>
            <person name="Davenport C."/>
            <person name="Dematte L."/>
            <person name="Mraz A."/>
            <person name="Battilana J."/>
            <person name="Stormo K."/>
            <person name="Costa F."/>
            <person name="Tao Q."/>
            <person name="Si-Ammour A."/>
            <person name="Harkins T."/>
            <person name="Lackey A."/>
            <person name="Perbost C."/>
            <person name="Taillon B."/>
            <person name="Stella A."/>
            <person name="Solovyev V."/>
            <person name="Fawcett J.A."/>
            <person name="Sterck L."/>
            <person name="Vandepoele K."/>
            <person name="Grando S.M."/>
            <person name="Toppo S."/>
            <person name="Moser C."/>
            <person name="Lanchbury J."/>
            <person name="Bogden R."/>
            <person name="Skolnick M."/>
            <person name="Sgaramella V."/>
            <person name="Bhatnagar S.K."/>
            <person name="Fontana P."/>
            <person name="Gutin A."/>
            <person name="Van de Peer Y."/>
            <person name="Salamini F."/>
            <person name="Viola R."/>
        </authorList>
    </citation>
    <scope>NUCLEOTIDE SEQUENCE</scope>
</reference>
<dbReference type="Pfam" id="PF07714">
    <property type="entry name" value="PK_Tyr_Ser-Thr"/>
    <property type="match status" value="1"/>
</dbReference>
<evidence type="ECO:0000259" key="4">
    <source>
        <dbReference type="Pfam" id="PF00954"/>
    </source>
</evidence>
<dbReference type="ExpressionAtlas" id="A5AS98">
    <property type="expression patterns" value="baseline"/>
</dbReference>